<dbReference type="Gene3D" id="3.40.190.150">
    <property type="entry name" value="Bordetella uptake gene, domain 1"/>
    <property type="match status" value="1"/>
</dbReference>
<dbReference type="Proteomes" id="UP000449846">
    <property type="component" value="Unassembled WGS sequence"/>
</dbReference>
<dbReference type="PANTHER" id="PTHR42928">
    <property type="entry name" value="TRICARBOXYLATE-BINDING PROTEIN"/>
    <property type="match status" value="1"/>
</dbReference>
<keyword evidence="4" id="KW-1185">Reference proteome</keyword>
<name>A0A844HUK0_9RHOB</name>
<gene>
    <name evidence="3" type="ORF">GL300_22730</name>
</gene>
<dbReference type="PANTHER" id="PTHR42928:SF5">
    <property type="entry name" value="BLR1237 PROTEIN"/>
    <property type="match status" value="1"/>
</dbReference>
<dbReference type="AlphaFoldDB" id="A0A844HUK0"/>
<comment type="similarity">
    <text evidence="1">Belongs to the UPF0065 (bug) family.</text>
</comment>
<dbReference type="EMBL" id="WMIG01000024">
    <property type="protein sequence ID" value="MTH62017.1"/>
    <property type="molecule type" value="Genomic_DNA"/>
</dbReference>
<evidence type="ECO:0000313" key="3">
    <source>
        <dbReference type="EMBL" id="MTH62017.1"/>
    </source>
</evidence>
<dbReference type="InterPro" id="IPR042100">
    <property type="entry name" value="Bug_dom1"/>
</dbReference>
<feature type="chain" id="PRO_5032837896" evidence="2">
    <location>
        <begin position="29"/>
        <end position="331"/>
    </location>
</feature>
<dbReference type="PIRSF" id="PIRSF017082">
    <property type="entry name" value="YflP"/>
    <property type="match status" value="1"/>
</dbReference>
<dbReference type="SUPFAM" id="SSF53850">
    <property type="entry name" value="Periplasmic binding protein-like II"/>
    <property type="match status" value="1"/>
</dbReference>
<accession>A0A844HUK0</accession>
<comment type="caution">
    <text evidence="3">The sequence shown here is derived from an EMBL/GenBank/DDBJ whole genome shotgun (WGS) entry which is preliminary data.</text>
</comment>
<dbReference type="InterPro" id="IPR005064">
    <property type="entry name" value="BUG"/>
</dbReference>
<protein>
    <submittedName>
        <fullName evidence="3">Tripartite tricarboxylate transporter substrate binding protein</fullName>
    </submittedName>
</protein>
<proteinExistence type="inferred from homology"/>
<reference evidence="3 4" key="1">
    <citation type="submission" date="2019-11" db="EMBL/GenBank/DDBJ databases">
        <authorList>
            <person name="Dong K."/>
        </authorList>
    </citation>
    <scope>NUCLEOTIDE SEQUENCE [LARGE SCALE GENOMIC DNA]</scope>
    <source>
        <strain evidence="3 4">NBRC 112902</strain>
    </source>
</reference>
<sequence>MTRKLFETTLLGTGAAALMGLLCQPALAAETDYPQRPVHLVIGFAAGGGTDVFVRLLAPYLSKELGQPVVVENPTGANGNLATEAVASATPDGHTLLISTNSVMGSGPHVYPDQPVDPIEDLAHVTMLVESPYYVIASKDSHWSSFDDLVTAAKADPGKLVFGSQGVGSMGDIVAGVLELETGIDLNIVQYRGGGAVATDILSNQAQVTNFSSQMMDSYYASGQVDGLLVMSPDRNGATPDIPSAGELGYQDLSRLSYWTGLHAPKDTPPEVIEKLHHAVADALADPDLAARIKATGQTPVASNPDAFEGRVRQDHQFYGDILTRIGFQPE</sequence>
<dbReference type="OrthoDB" id="9780943at2"/>
<dbReference type="Gene3D" id="3.40.190.10">
    <property type="entry name" value="Periplasmic binding protein-like II"/>
    <property type="match status" value="1"/>
</dbReference>
<feature type="signal peptide" evidence="2">
    <location>
        <begin position="1"/>
        <end position="28"/>
    </location>
</feature>
<organism evidence="3 4">
    <name type="scientific">Paracoccus litorisediminis</name>
    <dbReference type="NCBI Taxonomy" id="2006130"/>
    <lineage>
        <taxon>Bacteria</taxon>
        <taxon>Pseudomonadati</taxon>
        <taxon>Pseudomonadota</taxon>
        <taxon>Alphaproteobacteria</taxon>
        <taxon>Rhodobacterales</taxon>
        <taxon>Paracoccaceae</taxon>
        <taxon>Paracoccus</taxon>
    </lineage>
</organism>
<evidence type="ECO:0000313" key="4">
    <source>
        <dbReference type="Proteomes" id="UP000449846"/>
    </source>
</evidence>
<dbReference type="Pfam" id="PF03401">
    <property type="entry name" value="TctC"/>
    <property type="match status" value="1"/>
</dbReference>
<dbReference type="RefSeq" id="WP_155041969.1">
    <property type="nucleotide sequence ID" value="NZ_WMIG01000024.1"/>
</dbReference>
<evidence type="ECO:0000256" key="2">
    <source>
        <dbReference type="SAM" id="SignalP"/>
    </source>
</evidence>
<dbReference type="CDD" id="cd07012">
    <property type="entry name" value="PBP2_Bug_TTT"/>
    <property type="match status" value="1"/>
</dbReference>
<keyword evidence="2" id="KW-0732">Signal</keyword>
<evidence type="ECO:0000256" key="1">
    <source>
        <dbReference type="ARBA" id="ARBA00006987"/>
    </source>
</evidence>